<dbReference type="AlphaFoldDB" id="A0A484ZIY5"/>
<gene>
    <name evidence="1" type="ORF">NCTC12282_02318</name>
</gene>
<dbReference type="EMBL" id="CAADJA010000002">
    <property type="protein sequence ID" value="VFS47383.1"/>
    <property type="molecule type" value="Genomic_DNA"/>
</dbReference>
<protein>
    <submittedName>
        <fullName evidence="1">Uncharacterized protein</fullName>
    </submittedName>
</protein>
<name>A0A484ZIY5_9GAMM</name>
<reference evidence="1 2" key="1">
    <citation type="submission" date="2019-03" db="EMBL/GenBank/DDBJ databases">
        <authorList>
            <consortium name="Pathogen Informatics"/>
        </authorList>
    </citation>
    <scope>NUCLEOTIDE SEQUENCE [LARGE SCALE GENOMIC DNA]</scope>
    <source>
        <strain evidence="1 2">NCTC12282</strain>
    </source>
</reference>
<dbReference type="Proteomes" id="UP000373449">
    <property type="component" value="Unassembled WGS sequence"/>
</dbReference>
<evidence type="ECO:0000313" key="2">
    <source>
        <dbReference type="Proteomes" id="UP000373449"/>
    </source>
</evidence>
<organism evidence="1 2">
    <name type="scientific">Budvicia aquatica</name>
    <dbReference type="NCBI Taxonomy" id="82979"/>
    <lineage>
        <taxon>Bacteria</taxon>
        <taxon>Pseudomonadati</taxon>
        <taxon>Pseudomonadota</taxon>
        <taxon>Gammaproteobacteria</taxon>
        <taxon>Enterobacterales</taxon>
        <taxon>Budviciaceae</taxon>
        <taxon>Budvicia</taxon>
    </lineage>
</organism>
<sequence>MASWPQLLGSMPNLRSFSLQPSLTHALKLPRPTTDSICANKASSKRIIFRVLPERSVLLFKFFPCIRSYHYNNLSFMGMTQFIGDGHNK</sequence>
<evidence type="ECO:0000313" key="1">
    <source>
        <dbReference type="EMBL" id="VFS47383.1"/>
    </source>
</evidence>
<proteinExistence type="predicted"/>
<accession>A0A484ZIY5</accession>